<dbReference type="AlphaFoldDB" id="A0A1W1DEB2"/>
<dbReference type="Gene3D" id="1.10.10.10">
    <property type="entry name" value="Winged helix-like DNA-binding domain superfamily/Winged helix DNA-binding domain"/>
    <property type="match status" value="1"/>
</dbReference>
<protein>
    <recommendedName>
        <fullName evidence="2">HTH marR-type domain-containing protein</fullName>
    </recommendedName>
</protein>
<name>A0A1W1DEB2_9ZZZZ</name>
<dbReference type="InterPro" id="IPR036388">
    <property type="entry name" value="WH-like_DNA-bd_sf"/>
</dbReference>
<dbReference type="InterPro" id="IPR036390">
    <property type="entry name" value="WH_DNA-bd_sf"/>
</dbReference>
<evidence type="ECO:0000313" key="1">
    <source>
        <dbReference type="EMBL" id="SFV79543.1"/>
    </source>
</evidence>
<evidence type="ECO:0008006" key="2">
    <source>
        <dbReference type="Google" id="ProtNLM"/>
    </source>
</evidence>
<reference evidence="1" key="1">
    <citation type="submission" date="2016-10" db="EMBL/GenBank/DDBJ databases">
        <authorList>
            <person name="de Groot N.N."/>
        </authorList>
    </citation>
    <scope>NUCLEOTIDE SEQUENCE</scope>
</reference>
<proteinExistence type="predicted"/>
<accession>A0A1W1DEB2</accession>
<sequence>MNALKKLFELRASLDVYERELGFDQLSEVEKSVLEFVMHQKDATITAITKNQYFAKYSLSTIKRAVGVLLSNDIISATQSDLDRRAMILRYTNK</sequence>
<gene>
    <name evidence="1" type="ORF">MNB_SUP05-11-618</name>
</gene>
<dbReference type="EMBL" id="FPHS01000236">
    <property type="protein sequence ID" value="SFV79543.1"/>
    <property type="molecule type" value="Genomic_DNA"/>
</dbReference>
<dbReference type="SUPFAM" id="SSF46785">
    <property type="entry name" value="Winged helix' DNA-binding domain"/>
    <property type="match status" value="1"/>
</dbReference>
<organism evidence="1">
    <name type="scientific">hydrothermal vent metagenome</name>
    <dbReference type="NCBI Taxonomy" id="652676"/>
    <lineage>
        <taxon>unclassified sequences</taxon>
        <taxon>metagenomes</taxon>
        <taxon>ecological metagenomes</taxon>
    </lineage>
</organism>